<keyword evidence="4 6" id="KW-1133">Transmembrane helix</keyword>
<dbReference type="InterPro" id="IPR020846">
    <property type="entry name" value="MFS_dom"/>
</dbReference>
<dbReference type="Proteomes" id="UP000248817">
    <property type="component" value="Unassembled WGS sequence"/>
</dbReference>
<feature type="transmembrane region" description="Helical" evidence="6">
    <location>
        <begin position="242"/>
        <end position="262"/>
    </location>
</feature>
<sequence length="525" mass="57936">MVQIPPEKEASDGSCHRGIYSKEEEEQVVRKIDRVILPMLCLVFFFQCWSTPPVASSLFPFFNSLPPPTSSLSQLIASLHPPLLQLTITITITVLDKQGLSYASVFGLLDDLSLQGSQYSWCSSIFYLGQLVAEYPFIYLMSRLPLTRFVGVTIIIWGGICMCLAATQSFADFAAVRFLLGVSEGAVAPAFVTLTSVWYRKNEHALRVGIWITMDGLAQVLGCLLMYGIGRSSPGSLAPWRTLFLICGAITCGIGGLFMLIVPASPKKAWFLTPREKEVLEARMTLDRDAGDLTQFSVAQVKETLGDIRAWFMFIFGVLVTMQAPVMTFASLIIKNLNYTSLQTMLYTAPSGAVQILAIWISLAGCYLLPNHRCLVLMMMTIPPLVGNILLLKLPLTAGWGLIASSWLASCLPNILAVVLSLSASNVKGNTKRPMVNALFFIGYCTGCIAAPQLWKPSAAPRFFEGVVTAIVTWCLLVVALSLYWYICRSENRKRDQTPIILPGITYQAGEDVTDIQDTQFRYSY</sequence>
<evidence type="ECO:0000313" key="9">
    <source>
        <dbReference type="Proteomes" id="UP000248817"/>
    </source>
</evidence>
<evidence type="ECO:0000313" key="8">
    <source>
        <dbReference type="EMBL" id="PYI29015.1"/>
    </source>
</evidence>
<feature type="transmembrane region" description="Helical" evidence="6">
    <location>
        <begin position="310"/>
        <end position="334"/>
    </location>
</feature>
<dbReference type="GO" id="GO:0016020">
    <property type="term" value="C:membrane"/>
    <property type="evidence" value="ECO:0007669"/>
    <property type="project" value="UniProtKB-SubCell"/>
</dbReference>
<dbReference type="PROSITE" id="PS50850">
    <property type="entry name" value="MFS"/>
    <property type="match status" value="1"/>
</dbReference>
<feature type="transmembrane region" description="Helical" evidence="6">
    <location>
        <begin position="400"/>
        <end position="424"/>
    </location>
</feature>
<feature type="transmembrane region" description="Helical" evidence="6">
    <location>
        <begin position="176"/>
        <end position="198"/>
    </location>
</feature>
<dbReference type="AlphaFoldDB" id="A0A2V5HX39"/>
<evidence type="ECO:0000256" key="5">
    <source>
        <dbReference type="ARBA" id="ARBA00023136"/>
    </source>
</evidence>
<dbReference type="GO" id="GO:0022857">
    <property type="term" value="F:transmembrane transporter activity"/>
    <property type="evidence" value="ECO:0007669"/>
    <property type="project" value="InterPro"/>
</dbReference>
<evidence type="ECO:0000256" key="6">
    <source>
        <dbReference type="SAM" id="Phobius"/>
    </source>
</evidence>
<keyword evidence="3 6" id="KW-0812">Transmembrane</keyword>
<feature type="transmembrane region" description="Helical" evidence="6">
    <location>
        <begin position="149"/>
        <end position="170"/>
    </location>
</feature>
<accession>A0A2V5HX39</accession>
<feature type="transmembrane region" description="Helical" evidence="6">
    <location>
        <begin position="346"/>
        <end position="368"/>
    </location>
</feature>
<dbReference type="PANTHER" id="PTHR43791:SF103">
    <property type="entry name" value="MAJOR FACILITATOR SUPERFAMILY (MFS) PROFILE DOMAIN-CONTAINING PROTEIN-RELATED"/>
    <property type="match status" value="1"/>
</dbReference>
<feature type="transmembrane region" description="Helical" evidence="6">
    <location>
        <begin position="35"/>
        <end position="62"/>
    </location>
</feature>
<proteinExistence type="predicted"/>
<organism evidence="8 9">
    <name type="scientific">Aspergillus indologenus CBS 114.80</name>
    <dbReference type="NCBI Taxonomy" id="1450541"/>
    <lineage>
        <taxon>Eukaryota</taxon>
        <taxon>Fungi</taxon>
        <taxon>Dikarya</taxon>
        <taxon>Ascomycota</taxon>
        <taxon>Pezizomycotina</taxon>
        <taxon>Eurotiomycetes</taxon>
        <taxon>Eurotiomycetidae</taxon>
        <taxon>Eurotiales</taxon>
        <taxon>Aspergillaceae</taxon>
        <taxon>Aspergillus</taxon>
        <taxon>Aspergillus subgen. Circumdati</taxon>
    </lineage>
</organism>
<dbReference type="SUPFAM" id="SSF103473">
    <property type="entry name" value="MFS general substrate transporter"/>
    <property type="match status" value="1"/>
</dbReference>
<dbReference type="Gene3D" id="1.20.1250.20">
    <property type="entry name" value="MFS general substrate transporter like domains"/>
    <property type="match status" value="1"/>
</dbReference>
<dbReference type="Pfam" id="PF07690">
    <property type="entry name" value="MFS_1"/>
    <property type="match status" value="1"/>
</dbReference>
<dbReference type="InterPro" id="IPR036259">
    <property type="entry name" value="MFS_trans_sf"/>
</dbReference>
<evidence type="ECO:0000256" key="2">
    <source>
        <dbReference type="ARBA" id="ARBA00022448"/>
    </source>
</evidence>
<feature type="transmembrane region" description="Helical" evidence="6">
    <location>
        <begin position="436"/>
        <end position="455"/>
    </location>
</feature>
<evidence type="ECO:0000256" key="3">
    <source>
        <dbReference type="ARBA" id="ARBA00022692"/>
    </source>
</evidence>
<evidence type="ECO:0000256" key="1">
    <source>
        <dbReference type="ARBA" id="ARBA00004141"/>
    </source>
</evidence>
<dbReference type="EMBL" id="KZ825538">
    <property type="protein sequence ID" value="PYI29015.1"/>
    <property type="molecule type" value="Genomic_DNA"/>
</dbReference>
<feature type="transmembrane region" description="Helical" evidence="6">
    <location>
        <begin position="375"/>
        <end position="394"/>
    </location>
</feature>
<name>A0A2V5HX39_9EURO</name>
<reference evidence="8 9" key="1">
    <citation type="submission" date="2018-02" db="EMBL/GenBank/DDBJ databases">
        <title>The genomes of Aspergillus section Nigri reveals drivers in fungal speciation.</title>
        <authorList>
            <consortium name="DOE Joint Genome Institute"/>
            <person name="Vesth T.C."/>
            <person name="Nybo J."/>
            <person name="Theobald S."/>
            <person name="Brandl J."/>
            <person name="Frisvad J.C."/>
            <person name="Nielsen K.F."/>
            <person name="Lyhne E.K."/>
            <person name="Kogle M.E."/>
            <person name="Kuo A."/>
            <person name="Riley R."/>
            <person name="Clum A."/>
            <person name="Nolan M."/>
            <person name="Lipzen A."/>
            <person name="Salamov A."/>
            <person name="Henrissat B."/>
            <person name="Wiebenga A."/>
            <person name="De vries R.P."/>
            <person name="Grigoriev I.V."/>
            <person name="Mortensen U.H."/>
            <person name="Andersen M.R."/>
            <person name="Baker S.E."/>
        </authorList>
    </citation>
    <scope>NUCLEOTIDE SEQUENCE [LARGE SCALE GENOMIC DNA]</scope>
    <source>
        <strain evidence="8 9">CBS 114.80</strain>
    </source>
</reference>
<feature type="transmembrane region" description="Helical" evidence="6">
    <location>
        <begin position="118"/>
        <end position="137"/>
    </location>
</feature>
<dbReference type="InterPro" id="IPR011701">
    <property type="entry name" value="MFS"/>
</dbReference>
<keyword evidence="5 6" id="KW-0472">Membrane</keyword>
<feature type="transmembrane region" description="Helical" evidence="6">
    <location>
        <begin position="210"/>
        <end position="230"/>
    </location>
</feature>
<keyword evidence="9" id="KW-1185">Reference proteome</keyword>
<dbReference type="PANTHER" id="PTHR43791">
    <property type="entry name" value="PERMEASE-RELATED"/>
    <property type="match status" value="1"/>
</dbReference>
<evidence type="ECO:0000259" key="7">
    <source>
        <dbReference type="PROSITE" id="PS50850"/>
    </source>
</evidence>
<comment type="subcellular location">
    <subcellularLocation>
        <location evidence="1">Membrane</location>
        <topology evidence="1">Multi-pass membrane protein</topology>
    </subcellularLocation>
</comment>
<keyword evidence="2" id="KW-0813">Transport</keyword>
<evidence type="ECO:0000256" key="4">
    <source>
        <dbReference type="ARBA" id="ARBA00022989"/>
    </source>
</evidence>
<gene>
    <name evidence="8" type="ORF">BP00DRAFT_248252</name>
</gene>
<feature type="transmembrane region" description="Helical" evidence="6">
    <location>
        <begin position="467"/>
        <end position="487"/>
    </location>
</feature>
<protein>
    <submittedName>
        <fullName evidence="8">Pantothenate transporter</fullName>
    </submittedName>
</protein>
<feature type="domain" description="Major facilitator superfamily (MFS) profile" evidence="7">
    <location>
        <begin position="82"/>
        <end position="525"/>
    </location>
</feature>